<feature type="domain" description="Biotin-protein ligase N-terminal" evidence="2">
    <location>
        <begin position="86"/>
        <end position="151"/>
    </location>
</feature>
<dbReference type="InterPro" id="IPR015834">
    <property type="entry name" value="UCP016642"/>
</dbReference>
<dbReference type="SUPFAM" id="SSF52317">
    <property type="entry name" value="Class I glutamine amidotransferase-like"/>
    <property type="match status" value="1"/>
</dbReference>
<dbReference type="EMBL" id="SJPO01000003">
    <property type="protein sequence ID" value="TWT77870.1"/>
    <property type="molecule type" value="Genomic_DNA"/>
</dbReference>
<keyword evidence="1" id="KW-0732">Signal</keyword>
<dbReference type="PIRSF" id="PIRSF016642">
    <property type="entry name" value="UCP016642"/>
    <property type="match status" value="1"/>
</dbReference>
<dbReference type="InterPro" id="IPR029062">
    <property type="entry name" value="Class_I_gatase-like"/>
</dbReference>
<evidence type="ECO:0000259" key="2">
    <source>
        <dbReference type="Pfam" id="PF09825"/>
    </source>
</evidence>
<dbReference type="Pfam" id="PF09825">
    <property type="entry name" value="BPL_N"/>
    <property type="match status" value="1"/>
</dbReference>
<evidence type="ECO:0000313" key="3">
    <source>
        <dbReference type="EMBL" id="TWT77870.1"/>
    </source>
</evidence>
<feature type="chain" id="PRO_5022748965" description="Biotin-protein ligase N-terminal domain-containing protein" evidence="1">
    <location>
        <begin position="27"/>
        <end position="266"/>
    </location>
</feature>
<keyword evidence="4" id="KW-1185">Reference proteome</keyword>
<name>A0A5C5YSX6_9BACT</name>
<proteinExistence type="predicted"/>
<protein>
    <recommendedName>
        <fullName evidence="2">Biotin-protein ligase N-terminal domain-containing protein</fullName>
    </recommendedName>
</protein>
<dbReference type="AlphaFoldDB" id="A0A5C5YSX6"/>
<dbReference type="RefSeq" id="WP_146585762.1">
    <property type="nucleotide sequence ID" value="NZ_SJPO01000003.1"/>
</dbReference>
<dbReference type="Gene3D" id="3.40.50.880">
    <property type="match status" value="1"/>
</dbReference>
<gene>
    <name evidence="3" type="ORF">Pla123a_16680</name>
</gene>
<dbReference type="InterPro" id="IPR019197">
    <property type="entry name" value="Biotin-prot_ligase_N"/>
</dbReference>
<organism evidence="3 4">
    <name type="scientific">Posidoniimonas polymericola</name>
    <dbReference type="NCBI Taxonomy" id="2528002"/>
    <lineage>
        <taxon>Bacteria</taxon>
        <taxon>Pseudomonadati</taxon>
        <taxon>Planctomycetota</taxon>
        <taxon>Planctomycetia</taxon>
        <taxon>Pirellulales</taxon>
        <taxon>Lacipirellulaceae</taxon>
        <taxon>Posidoniimonas</taxon>
    </lineage>
</organism>
<reference evidence="3 4" key="1">
    <citation type="submission" date="2019-02" db="EMBL/GenBank/DDBJ databases">
        <title>Deep-cultivation of Planctomycetes and their phenomic and genomic characterization uncovers novel biology.</title>
        <authorList>
            <person name="Wiegand S."/>
            <person name="Jogler M."/>
            <person name="Boedeker C."/>
            <person name="Pinto D."/>
            <person name="Vollmers J."/>
            <person name="Rivas-Marin E."/>
            <person name="Kohn T."/>
            <person name="Peeters S.H."/>
            <person name="Heuer A."/>
            <person name="Rast P."/>
            <person name="Oberbeckmann S."/>
            <person name="Bunk B."/>
            <person name="Jeske O."/>
            <person name="Meyerdierks A."/>
            <person name="Storesund J.E."/>
            <person name="Kallscheuer N."/>
            <person name="Luecker S."/>
            <person name="Lage O.M."/>
            <person name="Pohl T."/>
            <person name="Merkel B.J."/>
            <person name="Hornburger P."/>
            <person name="Mueller R.-W."/>
            <person name="Bruemmer F."/>
            <person name="Labrenz M."/>
            <person name="Spormann A.M."/>
            <person name="Op Den Camp H."/>
            <person name="Overmann J."/>
            <person name="Amann R."/>
            <person name="Jetten M.S.M."/>
            <person name="Mascher T."/>
            <person name="Medema M.H."/>
            <person name="Devos D.P."/>
            <person name="Kaster A.-K."/>
            <person name="Ovreas L."/>
            <person name="Rohde M."/>
            <person name="Galperin M.Y."/>
            <person name="Jogler C."/>
        </authorList>
    </citation>
    <scope>NUCLEOTIDE SEQUENCE [LARGE SCALE GENOMIC DNA]</scope>
    <source>
        <strain evidence="3 4">Pla123a</strain>
    </source>
</reference>
<evidence type="ECO:0000313" key="4">
    <source>
        <dbReference type="Proteomes" id="UP000318478"/>
    </source>
</evidence>
<dbReference type="OrthoDB" id="8333609at2"/>
<evidence type="ECO:0000256" key="1">
    <source>
        <dbReference type="SAM" id="SignalP"/>
    </source>
</evidence>
<dbReference type="Proteomes" id="UP000318478">
    <property type="component" value="Unassembled WGS sequence"/>
</dbReference>
<comment type="caution">
    <text evidence="3">The sequence shown here is derived from an EMBL/GenBank/DDBJ whole genome shotgun (WGS) entry which is preliminary data.</text>
</comment>
<feature type="signal peptide" evidence="1">
    <location>
        <begin position="1"/>
        <end position="26"/>
    </location>
</feature>
<sequence length="266" mass="27986" precursor="true">MSHRQRVITCWAALLTSSLLAPTCLAEEAIRVAVFQGSGVGKSAPSVLRALRSEHDPASPDGINVGPIEAERITAAQINAGGLDDFDVLVHPGGSASGQAKALGEDGRARVRAFVEGGGGYLGVCAGAYLATNDYSWSLGLIDAKVVDRRHWARGKGEVTLKLSPAAAEFFAAPSGELQLRYAQGPLLGRREWDDPAVPNYESLALFDTEIAKNGAPKGVMAGTSAIVRAEHGAGRVFCYSPHPELTKGRDAMIPRAVEWLAGQAD</sequence>
<accession>A0A5C5YSX6</accession>